<keyword evidence="8" id="KW-1185">Reference proteome</keyword>
<feature type="compositionally biased region" description="Polar residues" evidence="5">
    <location>
        <begin position="357"/>
        <end position="366"/>
    </location>
</feature>
<dbReference type="GO" id="GO:0000981">
    <property type="term" value="F:DNA-binding transcription factor activity, RNA polymerase II-specific"/>
    <property type="evidence" value="ECO:0007669"/>
    <property type="project" value="TreeGrafter"/>
</dbReference>
<dbReference type="Proteomes" id="UP000267821">
    <property type="component" value="Unassembled WGS sequence"/>
</dbReference>
<evidence type="ECO:0000259" key="6">
    <source>
        <dbReference type="PROSITE" id="PS50157"/>
    </source>
</evidence>
<feature type="compositionally biased region" description="Pro residues" evidence="5">
    <location>
        <begin position="192"/>
        <end position="207"/>
    </location>
</feature>
<dbReference type="Gene3D" id="3.30.160.60">
    <property type="entry name" value="Classic Zinc Finger"/>
    <property type="match status" value="2"/>
</dbReference>
<feature type="region of interest" description="Disordered" evidence="5">
    <location>
        <begin position="535"/>
        <end position="606"/>
    </location>
</feature>
<feature type="compositionally biased region" description="Basic and acidic residues" evidence="5">
    <location>
        <begin position="541"/>
        <end position="555"/>
    </location>
</feature>
<evidence type="ECO:0000256" key="4">
    <source>
        <dbReference type="PROSITE-ProRule" id="PRU00042"/>
    </source>
</evidence>
<dbReference type="InParanoid" id="A0A3N4LEX2"/>
<sequence>MVLNKETMKEVAEATDRGLVRTGASHHNESPSAGSGSDSGSPSSISTATHSDNEDVPNDLDLQEDEGQKGKGRKRILGKEPRTRKKGQKFQCTGYGDCALTFTRSEHLSRHIRKHTGEKPYKCFCNRDFSRLDNLRQHAFTVHEASEIPPGWEHAVKCQSKTARNTEGRRKEANMRRARKREVRAKRASTPGTPPPPPPPPPQPPQPQQQQTSVHPPAAKGCPPTQTQRNNYHEYSQSQLQHQQAPVHHQHPMHQPQPHLHHQQVLVHHQQSPVHHQVSAPHQTPAHHQAALHHQSTVHRQQLPIHVQAPLHHQQPLVRRQQTPVQHHQAPSLPPQGYQQNPARARPHSLILPSQVQQDTSFQGYRQTTPPQSPQSTPQTPRAGYNPPSDSTLTTPTSANFHHHRSSFSSGQQTPIGEWNDVNRRLSMPYGGGIEFRSVHSPSPRTPIPRPRRDPSEAEENRRKRMTWHGVEDTEISNIVSPLEQTHLDDPRPLRRPRASTYMPAAAPAAMALPSVESLLNPVASTPRTIPLVSSALSPRAAERRSSSARFEHSRSRSASHIQPNTDPFTTPVHRENLADRLADARGQRRHAHINGPKFGSPEGPSQDANGIFREAMTFRHSRSDSSDSLAPPRPMEPSLGIARPEFAPEKAKDNGFHPIHISRPRAKTTAGTNGDISDYVFPRKTQRMDILESEVFENRPRREGPMNLDYLATVCNQRIEEEKPRLNRAGP</sequence>
<feature type="region of interest" description="Disordered" evidence="5">
    <location>
        <begin position="312"/>
        <end position="345"/>
    </location>
</feature>
<feature type="domain" description="C2H2-type" evidence="6">
    <location>
        <begin position="90"/>
        <end position="120"/>
    </location>
</feature>
<feature type="region of interest" description="Disordered" evidence="5">
    <location>
        <begin position="1"/>
        <end position="90"/>
    </location>
</feature>
<evidence type="ECO:0000256" key="3">
    <source>
        <dbReference type="ARBA" id="ARBA00022833"/>
    </source>
</evidence>
<feature type="region of interest" description="Disordered" evidence="5">
    <location>
        <begin position="433"/>
        <end position="466"/>
    </location>
</feature>
<keyword evidence="3" id="KW-0862">Zinc</keyword>
<keyword evidence="2 4" id="KW-0863">Zinc-finger</keyword>
<proteinExistence type="predicted"/>
<feature type="compositionally biased region" description="Acidic residues" evidence="5">
    <location>
        <begin position="54"/>
        <end position="65"/>
    </location>
</feature>
<evidence type="ECO:0000313" key="8">
    <source>
        <dbReference type="Proteomes" id="UP000267821"/>
    </source>
</evidence>
<feature type="compositionally biased region" description="Basic residues" evidence="5">
    <location>
        <begin position="70"/>
        <end position="88"/>
    </location>
</feature>
<gene>
    <name evidence="7" type="ORF">L211DRAFT_433764</name>
</gene>
<dbReference type="GO" id="GO:0008270">
    <property type="term" value="F:zinc ion binding"/>
    <property type="evidence" value="ECO:0007669"/>
    <property type="project" value="UniProtKB-KW"/>
</dbReference>
<evidence type="ECO:0000256" key="1">
    <source>
        <dbReference type="ARBA" id="ARBA00022723"/>
    </source>
</evidence>
<dbReference type="InterPro" id="IPR013087">
    <property type="entry name" value="Znf_C2H2_type"/>
</dbReference>
<feature type="compositionally biased region" description="Basic and acidic residues" evidence="5">
    <location>
        <begin position="1"/>
        <end position="19"/>
    </location>
</feature>
<evidence type="ECO:0000313" key="7">
    <source>
        <dbReference type="EMBL" id="RPB21433.1"/>
    </source>
</evidence>
<feature type="compositionally biased region" description="Basic residues" evidence="5">
    <location>
        <begin position="176"/>
        <end position="187"/>
    </location>
</feature>
<dbReference type="AlphaFoldDB" id="A0A3N4LEX2"/>
<feature type="region of interest" description="Disordered" evidence="5">
    <location>
        <begin position="153"/>
        <end position="300"/>
    </location>
</feature>
<protein>
    <recommendedName>
        <fullName evidence="6">C2H2-type domain-containing protein</fullName>
    </recommendedName>
</protein>
<feature type="compositionally biased region" description="Low complexity" evidence="5">
    <location>
        <begin position="239"/>
        <end position="295"/>
    </location>
</feature>
<feature type="compositionally biased region" description="Low complexity" evidence="5">
    <location>
        <begin position="367"/>
        <end position="398"/>
    </location>
</feature>
<dbReference type="OrthoDB" id="654211at2759"/>
<dbReference type="EMBL" id="ML121559">
    <property type="protein sequence ID" value="RPB21433.1"/>
    <property type="molecule type" value="Genomic_DNA"/>
</dbReference>
<dbReference type="FunFam" id="3.30.160.60:FF:002343">
    <property type="entry name" value="Zinc finger protein 33A"/>
    <property type="match status" value="1"/>
</dbReference>
<evidence type="ECO:0000256" key="5">
    <source>
        <dbReference type="SAM" id="MobiDB-lite"/>
    </source>
</evidence>
<dbReference type="STRING" id="1051890.A0A3N4LEX2"/>
<feature type="compositionally biased region" description="Basic and acidic residues" evidence="5">
    <location>
        <begin position="164"/>
        <end position="175"/>
    </location>
</feature>
<dbReference type="InterPro" id="IPR036236">
    <property type="entry name" value="Znf_C2H2_sf"/>
</dbReference>
<dbReference type="SUPFAM" id="SSF57667">
    <property type="entry name" value="beta-beta-alpha zinc fingers"/>
    <property type="match status" value="1"/>
</dbReference>
<feature type="compositionally biased region" description="Low complexity" evidence="5">
    <location>
        <begin position="30"/>
        <end position="50"/>
    </location>
</feature>
<feature type="compositionally biased region" description="Basic and acidic residues" evidence="5">
    <location>
        <begin position="451"/>
        <end position="462"/>
    </location>
</feature>
<name>A0A3N4LEX2_9PEZI</name>
<dbReference type="PROSITE" id="PS50157">
    <property type="entry name" value="ZINC_FINGER_C2H2_2"/>
    <property type="match status" value="1"/>
</dbReference>
<reference evidence="7 8" key="1">
    <citation type="journal article" date="2018" name="Nat. Ecol. Evol.">
        <title>Pezizomycetes genomes reveal the molecular basis of ectomycorrhizal truffle lifestyle.</title>
        <authorList>
            <person name="Murat C."/>
            <person name="Payen T."/>
            <person name="Noel B."/>
            <person name="Kuo A."/>
            <person name="Morin E."/>
            <person name="Chen J."/>
            <person name="Kohler A."/>
            <person name="Krizsan K."/>
            <person name="Balestrini R."/>
            <person name="Da Silva C."/>
            <person name="Montanini B."/>
            <person name="Hainaut M."/>
            <person name="Levati E."/>
            <person name="Barry K.W."/>
            <person name="Belfiori B."/>
            <person name="Cichocki N."/>
            <person name="Clum A."/>
            <person name="Dockter R.B."/>
            <person name="Fauchery L."/>
            <person name="Guy J."/>
            <person name="Iotti M."/>
            <person name="Le Tacon F."/>
            <person name="Lindquist E.A."/>
            <person name="Lipzen A."/>
            <person name="Malagnac F."/>
            <person name="Mello A."/>
            <person name="Molinier V."/>
            <person name="Miyauchi S."/>
            <person name="Poulain J."/>
            <person name="Riccioni C."/>
            <person name="Rubini A."/>
            <person name="Sitrit Y."/>
            <person name="Splivallo R."/>
            <person name="Traeger S."/>
            <person name="Wang M."/>
            <person name="Zifcakova L."/>
            <person name="Wipf D."/>
            <person name="Zambonelli A."/>
            <person name="Paolocci F."/>
            <person name="Nowrousian M."/>
            <person name="Ottonello S."/>
            <person name="Baldrian P."/>
            <person name="Spatafora J.W."/>
            <person name="Henrissat B."/>
            <person name="Nagy L.G."/>
            <person name="Aury J.M."/>
            <person name="Wincker P."/>
            <person name="Grigoriev I.V."/>
            <person name="Bonfante P."/>
            <person name="Martin F.M."/>
        </authorList>
    </citation>
    <scope>NUCLEOTIDE SEQUENCE [LARGE SCALE GENOMIC DNA]</scope>
    <source>
        <strain evidence="7 8">ATCC MYA-4762</strain>
    </source>
</reference>
<dbReference type="PANTHER" id="PTHR23235:SF127">
    <property type="entry name" value="TRANSCRIPTION FACTOR, PUTATIVE (AFU_ORTHOLOGUE AFUA_3G09820)-RELATED"/>
    <property type="match status" value="1"/>
</dbReference>
<keyword evidence="1" id="KW-0479">Metal-binding</keyword>
<dbReference type="PANTHER" id="PTHR23235">
    <property type="entry name" value="KRUEPPEL-LIKE TRANSCRIPTION FACTOR"/>
    <property type="match status" value="1"/>
</dbReference>
<feature type="compositionally biased region" description="Basic and acidic residues" evidence="5">
    <location>
        <begin position="573"/>
        <end position="587"/>
    </location>
</feature>
<feature type="compositionally biased region" description="Polar residues" evidence="5">
    <location>
        <begin position="224"/>
        <end position="238"/>
    </location>
</feature>
<dbReference type="GO" id="GO:0000978">
    <property type="term" value="F:RNA polymerase II cis-regulatory region sequence-specific DNA binding"/>
    <property type="evidence" value="ECO:0007669"/>
    <property type="project" value="TreeGrafter"/>
</dbReference>
<organism evidence="7 8">
    <name type="scientific">Terfezia boudieri ATCC MYA-4762</name>
    <dbReference type="NCBI Taxonomy" id="1051890"/>
    <lineage>
        <taxon>Eukaryota</taxon>
        <taxon>Fungi</taxon>
        <taxon>Dikarya</taxon>
        <taxon>Ascomycota</taxon>
        <taxon>Pezizomycotina</taxon>
        <taxon>Pezizomycetes</taxon>
        <taxon>Pezizales</taxon>
        <taxon>Pezizaceae</taxon>
        <taxon>Terfezia</taxon>
    </lineage>
</organism>
<accession>A0A3N4LEX2</accession>
<evidence type="ECO:0000256" key="2">
    <source>
        <dbReference type="ARBA" id="ARBA00022771"/>
    </source>
</evidence>
<feature type="region of interest" description="Disordered" evidence="5">
    <location>
        <begin position="357"/>
        <end position="418"/>
    </location>
</feature>